<dbReference type="InterPro" id="IPR050317">
    <property type="entry name" value="Plant_Fungal_Acyltransferase"/>
</dbReference>
<evidence type="ECO:0000313" key="2">
    <source>
        <dbReference type="EMBL" id="CAI0475157.1"/>
    </source>
</evidence>
<sequence>MGSIANENNETPTPLLISGFTVTVVKKELVAAALPVQEHWLPQSNLDLLVLPLDVGVFFCYSTAPAGGRDAAVAGLKNGLAQVLVSYYALAGEVVMSSSGEPELLCNNRGVEFSEAYADVELRELDLYKPDESVGGKLVPRKKDGVLAVQRRVDELDGSSLGQVAGWAHEFLERGANREHFVELIDWVEVHRPEPTMPEIVGIGSAEGPALVVSSGRGFPVSRVDFGWGPPTFGSYHFPWGSTAGYVMPMPSPNGKGDWMVYMYMLKEQLELIEREAASVFRPFTWDYVV</sequence>
<comment type="similarity">
    <text evidence="1">Belongs to the plant acyltransferase family.</text>
</comment>
<name>A0AAV0PXV5_9ROSI</name>
<dbReference type="InterPro" id="IPR023213">
    <property type="entry name" value="CAT-like_dom_sf"/>
</dbReference>
<evidence type="ECO:0000256" key="1">
    <source>
        <dbReference type="ARBA" id="ARBA00009861"/>
    </source>
</evidence>
<dbReference type="GO" id="GO:0016747">
    <property type="term" value="F:acyltransferase activity, transferring groups other than amino-acyl groups"/>
    <property type="evidence" value="ECO:0007669"/>
    <property type="project" value="TreeGrafter"/>
</dbReference>
<dbReference type="Proteomes" id="UP001154282">
    <property type="component" value="Unassembled WGS sequence"/>
</dbReference>
<protein>
    <submittedName>
        <fullName evidence="2">Uncharacterized protein</fullName>
    </submittedName>
</protein>
<keyword evidence="3" id="KW-1185">Reference proteome</keyword>
<comment type="caution">
    <text evidence="2">The sequence shown here is derived from an EMBL/GenBank/DDBJ whole genome shotgun (WGS) entry which is preliminary data.</text>
</comment>
<accession>A0AAV0PXV5</accession>
<dbReference type="PANTHER" id="PTHR31642:SF266">
    <property type="entry name" value="HXXXD-TYPE ACYL-TRANSFERASE FAMILY PROTEIN"/>
    <property type="match status" value="1"/>
</dbReference>
<dbReference type="Gene3D" id="3.30.559.10">
    <property type="entry name" value="Chloramphenicol acetyltransferase-like domain"/>
    <property type="match status" value="2"/>
</dbReference>
<dbReference type="Pfam" id="PF02458">
    <property type="entry name" value="Transferase"/>
    <property type="match status" value="2"/>
</dbReference>
<gene>
    <name evidence="2" type="ORF">LITE_LOCUS40331</name>
</gene>
<organism evidence="2 3">
    <name type="scientific">Linum tenue</name>
    <dbReference type="NCBI Taxonomy" id="586396"/>
    <lineage>
        <taxon>Eukaryota</taxon>
        <taxon>Viridiplantae</taxon>
        <taxon>Streptophyta</taxon>
        <taxon>Embryophyta</taxon>
        <taxon>Tracheophyta</taxon>
        <taxon>Spermatophyta</taxon>
        <taxon>Magnoliopsida</taxon>
        <taxon>eudicotyledons</taxon>
        <taxon>Gunneridae</taxon>
        <taxon>Pentapetalae</taxon>
        <taxon>rosids</taxon>
        <taxon>fabids</taxon>
        <taxon>Malpighiales</taxon>
        <taxon>Linaceae</taxon>
        <taxon>Linum</taxon>
    </lineage>
</organism>
<proteinExistence type="inferred from homology"/>
<dbReference type="PANTHER" id="PTHR31642">
    <property type="entry name" value="TRICHOTHECENE 3-O-ACETYLTRANSFERASE"/>
    <property type="match status" value="1"/>
</dbReference>
<dbReference type="EMBL" id="CAMGYJ010000009">
    <property type="protein sequence ID" value="CAI0475157.1"/>
    <property type="molecule type" value="Genomic_DNA"/>
</dbReference>
<reference evidence="2" key="1">
    <citation type="submission" date="2022-08" db="EMBL/GenBank/DDBJ databases">
        <authorList>
            <person name="Gutierrez-Valencia J."/>
        </authorList>
    </citation>
    <scope>NUCLEOTIDE SEQUENCE</scope>
</reference>
<dbReference type="AlphaFoldDB" id="A0AAV0PXV5"/>
<evidence type="ECO:0000313" key="3">
    <source>
        <dbReference type="Proteomes" id="UP001154282"/>
    </source>
</evidence>